<evidence type="ECO:0000313" key="2">
    <source>
        <dbReference type="Proteomes" id="UP001596086"/>
    </source>
</evidence>
<dbReference type="Proteomes" id="UP001596086">
    <property type="component" value="Unassembled WGS sequence"/>
</dbReference>
<dbReference type="EMBL" id="JBHSMZ010000026">
    <property type="protein sequence ID" value="MFC5552047.1"/>
    <property type="molecule type" value="Genomic_DNA"/>
</dbReference>
<dbReference type="Gene3D" id="3.30.70.60">
    <property type="match status" value="1"/>
</dbReference>
<dbReference type="Pfam" id="PF04350">
    <property type="entry name" value="PilO"/>
    <property type="match status" value="1"/>
</dbReference>
<accession>A0ABW0S6B8</accession>
<proteinExistence type="predicted"/>
<dbReference type="InterPro" id="IPR014717">
    <property type="entry name" value="Transl_elong_EF1B/ribsomal_bS6"/>
</dbReference>
<dbReference type="InterPro" id="IPR007445">
    <property type="entry name" value="PilO"/>
</dbReference>
<sequence>MKQDWLRKAGAMPARQLHLMAGGVLLIVAAALWFYALRAPLAALRTVRAEQATLETAAGDPRLLAAQLAALDTDTRALVQRAGGVPGRSTTQQAVSVLGEVGALAQAHGLRLHHAQPAPEQQVLSFTEAGFDIDASGSYADLLAWMQAIEKAPGGLSIASFDMHAAQAPGQVDMKVRIAAFRPQEKNP</sequence>
<reference evidence="2" key="1">
    <citation type="journal article" date="2019" name="Int. J. Syst. Evol. Microbiol.">
        <title>The Global Catalogue of Microorganisms (GCM) 10K type strain sequencing project: providing services to taxonomists for standard genome sequencing and annotation.</title>
        <authorList>
            <consortium name="The Broad Institute Genomics Platform"/>
            <consortium name="The Broad Institute Genome Sequencing Center for Infectious Disease"/>
            <person name="Wu L."/>
            <person name="Ma J."/>
        </authorList>
    </citation>
    <scope>NUCLEOTIDE SEQUENCE [LARGE SCALE GENOMIC DNA]</scope>
    <source>
        <strain evidence="2">CGMCC 4.5798</strain>
    </source>
</reference>
<organism evidence="1 2">
    <name type="scientific">Massilia aerilata</name>
    <dbReference type="NCBI Taxonomy" id="453817"/>
    <lineage>
        <taxon>Bacteria</taxon>
        <taxon>Pseudomonadati</taxon>
        <taxon>Pseudomonadota</taxon>
        <taxon>Betaproteobacteria</taxon>
        <taxon>Burkholderiales</taxon>
        <taxon>Oxalobacteraceae</taxon>
        <taxon>Telluria group</taxon>
        <taxon>Massilia</taxon>
    </lineage>
</organism>
<evidence type="ECO:0000313" key="1">
    <source>
        <dbReference type="EMBL" id="MFC5552047.1"/>
    </source>
</evidence>
<gene>
    <name evidence="1" type="primary">pilO</name>
    <name evidence="1" type="ORF">ACFPO9_26320</name>
</gene>
<comment type="caution">
    <text evidence="1">The sequence shown here is derived from an EMBL/GenBank/DDBJ whole genome shotgun (WGS) entry which is preliminary data.</text>
</comment>
<protein>
    <submittedName>
        <fullName evidence="1">Type 4a pilus biogenesis protein PilO</fullName>
    </submittedName>
</protein>
<dbReference type="RefSeq" id="WP_379777125.1">
    <property type="nucleotide sequence ID" value="NZ_JBHSMZ010000026.1"/>
</dbReference>
<keyword evidence="2" id="KW-1185">Reference proteome</keyword>
<name>A0ABW0S6B8_9BURK</name>